<proteinExistence type="predicted"/>
<keyword evidence="2" id="KW-1185">Reference proteome</keyword>
<name>A0A4C1ZP58_EUMVA</name>
<organism evidence="1 2">
    <name type="scientific">Eumeta variegata</name>
    <name type="common">Bagworm moth</name>
    <name type="synonym">Eumeta japonica</name>
    <dbReference type="NCBI Taxonomy" id="151549"/>
    <lineage>
        <taxon>Eukaryota</taxon>
        <taxon>Metazoa</taxon>
        <taxon>Ecdysozoa</taxon>
        <taxon>Arthropoda</taxon>
        <taxon>Hexapoda</taxon>
        <taxon>Insecta</taxon>
        <taxon>Pterygota</taxon>
        <taxon>Neoptera</taxon>
        <taxon>Endopterygota</taxon>
        <taxon>Lepidoptera</taxon>
        <taxon>Glossata</taxon>
        <taxon>Ditrysia</taxon>
        <taxon>Tineoidea</taxon>
        <taxon>Psychidae</taxon>
        <taxon>Oiketicinae</taxon>
        <taxon>Eumeta</taxon>
    </lineage>
</organism>
<dbReference type="Proteomes" id="UP000299102">
    <property type="component" value="Unassembled WGS sequence"/>
</dbReference>
<comment type="caution">
    <text evidence="1">The sequence shown here is derived from an EMBL/GenBank/DDBJ whole genome shotgun (WGS) entry which is preliminary data.</text>
</comment>
<gene>
    <name evidence="1" type="ORF">EVAR_61697_1</name>
</gene>
<dbReference type="EMBL" id="BGZK01001972">
    <property type="protein sequence ID" value="GBP89033.1"/>
    <property type="molecule type" value="Genomic_DNA"/>
</dbReference>
<reference evidence="1 2" key="1">
    <citation type="journal article" date="2019" name="Commun. Biol.">
        <title>The bagworm genome reveals a unique fibroin gene that provides high tensile strength.</title>
        <authorList>
            <person name="Kono N."/>
            <person name="Nakamura H."/>
            <person name="Ohtoshi R."/>
            <person name="Tomita M."/>
            <person name="Numata K."/>
            <person name="Arakawa K."/>
        </authorList>
    </citation>
    <scope>NUCLEOTIDE SEQUENCE [LARGE SCALE GENOMIC DNA]</scope>
</reference>
<evidence type="ECO:0000313" key="2">
    <source>
        <dbReference type="Proteomes" id="UP000299102"/>
    </source>
</evidence>
<protein>
    <submittedName>
        <fullName evidence="1">Uncharacterized protein</fullName>
    </submittedName>
</protein>
<dbReference type="AlphaFoldDB" id="A0A4C1ZP58"/>
<accession>A0A4C1ZP58</accession>
<sequence length="156" mass="16645">MRLTQSVSGFRGARSRIVMVSNQRQPGFIVTVCAYMRTGAKTLCFVALCSAPALSPIHKLRTPNVSTESQTANRAAPRLQCSGGLRRSAARAGDPAALAELPCCAISIYIYSTVLCFLNDRSGVPDRRVGSLSGKRREGGLFDCAPVLTLPNGTQN</sequence>
<evidence type="ECO:0000313" key="1">
    <source>
        <dbReference type="EMBL" id="GBP89033.1"/>
    </source>
</evidence>